<evidence type="ECO:0000256" key="9">
    <source>
        <dbReference type="ARBA" id="ARBA00022695"/>
    </source>
</evidence>
<dbReference type="GO" id="GO:0000103">
    <property type="term" value="P:sulfate assimilation"/>
    <property type="evidence" value="ECO:0007669"/>
    <property type="project" value="UniProtKB-UniPathway"/>
</dbReference>
<evidence type="ECO:0000259" key="16">
    <source>
        <dbReference type="Pfam" id="PF01583"/>
    </source>
</evidence>
<dbReference type="EnsemblMetazoa" id="SCAU006352-RA">
    <property type="protein sequence ID" value="SCAU006352-PA"/>
    <property type="gene ID" value="SCAU006352"/>
</dbReference>
<dbReference type="CDD" id="cd02027">
    <property type="entry name" value="APSK"/>
    <property type="match status" value="1"/>
</dbReference>
<dbReference type="Proteomes" id="UP000095300">
    <property type="component" value="Unassembled WGS sequence"/>
</dbReference>
<keyword evidence="6" id="KW-0150">Chloroplast</keyword>
<organism evidence="19 20">
    <name type="scientific">Stomoxys calcitrans</name>
    <name type="common">Stable fly</name>
    <name type="synonym">Conops calcitrans</name>
    <dbReference type="NCBI Taxonomy" id="35570"/>
    <lineage>
        <taxon>Eukaryota</taxon>
        <taxon>Metazoa</taxon>
        <taxon>Ecdysozoa</taxon>
        <taxon>Arthropoda</taxon>
        <taxon>Hexapoda</taxon>
        <taxon>Insecta</taxon>
        <taxon>Pterygota</taxon>
        <taxon>Neoptera</taxon>
        <taxon>Endopterygota</taxon>
        <taxon>Diptera</taxon>
        <taxon>Brachycera</taxon>
        <taxon>Muscomorpha</taxon>
        <taxon>Muscoidea</taxon>
        <taxon>Muscidae</taxon>
        <taxon>Stomoxys</taxon>
    </lineage>
</organism>
<evidence type="ECO:0000256" key="13">
    <source>
        <dbReference type="ARBA" id="ARBA00022946"/>
    </source>
</evidence>
<comment type="pathway">
    <text evidence="3">Sulfur metabolism; sulfate assimilation.</text>
</comment>
<evidence type="ECO:0000256" key="2">
    <source>
        <dbReference type="ARBA" id="ARBA00005048"/>
    </source>
</evidence>
<accession>A0A1I8PAQ4</accession>
<dbReference type="AlphaFoldDB" id="A0A1I8PAQ4"/>
<dbReference type="PANTHER" id="PTHR11055">
    <property type="entry name" value="BIFUNCTIONAL 3'-PHOSPHOADENOSINE 5'-PHOSPHOSULFATE SYNTHASE"/>
    <property type="match status" value="1"/>
</dbReference>
<dbReference type="NCBIfam" id="TIGR00455">
    <property type="entry name" value="apsK"/>
    <property type="match status" value="1"/>
</dbReference>
<evidence type="ECO:0000259" key="18">
    <source>
        <dbReference type="Pfam" id="PF14306"/>
    </source>
</evidence>
<evidence type="ECO:0000256" key="10">
    <source>
        <dbReference type="ARBA" id="ARBA00022741"/>
    </source>
</evidence>
<evidence type="ECO:0000256" key="7">
    <source>
        <dbReference type="ARBA" id="ARBA00022640"/>
    </source>
</evidence>
<dbReference type="GO" id="GO:0005524">
    <property type="term" value="F:ATP binding"/>
    <property type="evidence" value="ECO:0007669"/>
    <property type="project" value="UniProtKB-KW"/>
</dbReference>
<evidence type="ECO:0000256" key="8">
    <source>
        <dbReference type="ARBA" id="ARBA00022679"/>
    </source>
</evidence>
<keyword evidence="11" id="KW-0418">Kinase</keyword>
<evidence type="ECO:0000256" key="11">
    <source>
        <dbReference type="ARBA" id="ARBA00022777"/>
    </source>
</evidence>
<comment type="pathway">
    <text evidence="2">Sulfur metabolism; hydrogen sulfide biosynthesis; sulfite from sulfate: step 1/3.</text>
</comment>
<dbReference type="InterPro" id="IPR027417">
    <property type="entry name" value="P-loop_NTPase"/>
</dbReference>
<feature type="domain" description="ATP-sulfurylase PUA-like" evidence="18">
    <location>
        <begin position="253"/>
        <end position="409"/>
    </location>
</feature>
<evidence type="ECO:0000256" key="1">
    <source>
        <dbReference type="ARBA" id="ARBA00004229"/>
    </source>
</evidence>
<dbReference type="FunFam" id="3.10.400.10:FF:000002">
    <property type="entry name" value="ATP sulfurylase 2"/>
    <property type="match status" value="1"/>
</dbReference>
<dbReference type="KEGG" id="scac:106086275"/>
<dbReference type="Gene3D" id="3.40.50.300">
    <property type="entry name" value="P-loop containing nucleotide triphosphate hydrolases"/>
    <property type="match status" value="1"/>
</dbReference>
<evidence type="ECO:0000256" key="3">
    <source>
        <dbReference type="ARBA" id="ARBA00005050"/>
    </source>
</evidence>
<dbReference type="STRING" id="35570.A0A1I8PAQ4"/>
<feature type="domain" description="Sulphate adenylyltransferase catalytic" evidence="17">
    <location>
        <begin position="417"/>
        <end position="644"/>
    </location>
</feature>
<dbReference type="InterPro" id="IPR002650">
    <property type="entry name" value="Sulphate_adenylyltransferase"/>
</dbReference>
<keyword evidence="10" id="KW-0547">Nucleotide-binding</keyword>
<dbReference type="InterPro" id="IPR015947">
    <property type="entry name" value="PUA-like_sf"/>
</dbReference>
<dbReference type="GO" id="GO:0004781">
    <property type="term" value="F:sulfate adenylyltransferase (ATP) activity"/>
    <property type="evidence" value="ECO:0007669"/>
    <property type="project" value="UniProtKB-EC"/>
</dbReference>
<evidence type="ECO:0000313" key="19">
    <source>
        <dbReference type="EnsemblMetazoa" id="SCAU006352-PA"/>
    </source>
</evidence>
<dbReference type="SUPFAM" id="SSF52540">
    <property type="entry name" value="P-loop containing nucleoside triphosphate hydrolases"/>
    <property type="match status" value="1"/>
</dbReference>
<evidence type="ECO:0000313" key="20">
    <source>
        <dbReference type="Proteomes" id="UP000095300"/>
    </source>
</evidence>
<keyword evidence="7" id="KW-0934">Plastid</keyword>
<dbReference type="GO" id="GO:0050428">
    <property type="term" value="P:3'-phosphoadenosine 5'-phosphosulfate biosynthetic process"/>
    <property type="evidence" value="ECO:0007669"/>
    <property type="project" value="TreeGrafter"/>
</dbReference>
<dbReference type="VEuPathDB" id="VectorBase:SCAU006352"/>
<dbReference type="OrthoDB" id="506431at2759"/>
<comment type="similarity">
    <text evidence="14">Belongs to the sulfate adenylyltransferase family.</text>
</comment>
<dbReference type="NCBIfam" id="NF003013">
    <property type="entry name" value="PRK03846.1"/>
    <property type="match status" value="1"/>
</dbReference>
<dbReference type="InterPro" id="IPR014729">
    <property type="entry name" value="Rossmann-like_a/b/a_fold"/>
</dbReference>
<dbReference type="FunFam" id="3.40.50.620:FF:000006">
    <property type="entry name" value="bifunctional 3'-phosphoadenosine 5'-phosphosulfate synthase 1"/>
    <property type="match status" value="1"/>
</dbReference>
<dbReference type="Pfam" id="PF14306">
    <property type="entry name" value="PUA_2"/>
    <property type="match status" value="1"/>
</dbReference>
<keyword evidence="12" id="KW-0067">ATP-binding</keyword>
<evidence type="ECO:0000256" key="4">
    <source>
        <dbReference type="ARBA" id="ARBA00007268"/>
    </source>
</evidence>
<comment type="similarity">
    <text evidence="5">In the C-terminal section; belongs to the sulfate adenylyltransferase family.</text>
</comment>
<keyword evidence="20" id="KW-1185">Reference proteome</keyword>
<dbReference type="InterPro" id="IPR059117">
    <property type="entry name" value="APS_kinase_dom"/>
</dbReference>
<dbReference type="Gene3D" id="3.10.400.10">
    <property type="entry name" value="Sulfate adenylyltransferase"/>
    <property type="match status" value="1"/>
</dbReference>
<dbReference type="CDD" id="cd00517">
    <property type="entry name" value="ATPS"/>
    <property type="match status" value="1"/>
</dbReference>
<comment type="subcellular location">
    <subcellularLocation>
        <location evidence="1">Plastid</location>
        <location evidence="1">Chloroplast</location>
    </subcellularLocation>
</comment>
<dbReference type="InterPro" id="IPR025980">
    <property type="entry name" value="ATP-Sase_PUA-like_dom"/>
</dbReference>
<gene>
    <name evidence="19" type="primary">106086275</name>
</gene>
<sequence length="651" mass="73381">MFAKRSLLLNNINIHNNNNNTEETNGKCHHDHDKCLDTCLQVATNVTEQKHHITREVRGKNLGLCRGFRGCTVWLTGLSGAGKTSIAFELEAYLVSRGIPAYGLDGDNIRTGLNKNLGFTPADREENIRRVGEVAKLFADSGVVAICSFVSPFADDREMARKIHKDADLKFYEIFVDTPLSVCESRDVKGLYKKAREGVIKGFTGITQEYEKPDNPELVVSTDGFTIKESTQKVIGLLEEEGIIPKTLRDIETLPELYVLPSVKEAILNEAKSLPSVPITEVELQWVQVLAEGWAYPLKGFMREDEYLQTLHFNSILSEDGAFRENQSVPIVLSVTEEMKNKLDGISAITLTHDGKPVAILRKPEFYYQRKEERLSRQFGTCNPNHPYIKMVLESGDYLVGGDLDVIERIQWNDGLDQYRLTPNELRQRFTEMNADAIFAFQLRNPIHNGHALLMQDTKRQLLERGFKKPVLLLHPLGGWTKDDDVPLPVRMAQHQAVLDSGVLNREDTVLAIFPSPMMYAGPTEVQWHAKARMNAGANFYIVGRDPAGMPHPDKGLYPDGNLYDATHGARVLKMAQGLDSMEILPFRVAAYDKSVSRMAFFEPKRKDDFEFISGTKMRTLAKTGISPPDGFMEPKAWKILAEYYQSLSKQ</sequence>
<dbReference type="InterPro" id="IPR002891">
    <property type="entry name" value="APS"/>
</dbReference>
<evidence type="ECO:0000259" key="17">
    <source>
        <dbReference type="Pfam" id="PF01747"/>
    </source>
</evidence>
<name>A0A1I8PAQ4_STOCA</name>
<dbReference type="SUPFAM" id="SSF88697">
    <property type="entry name" value="PUA domain-like"/>
    <property type="match status" value="1"/>
</dbReference>
<dbReference type="GO" id="GO:0004020">
    <property type="term" value="F:adenylylsulfate kinase activity"/>
    <property type="evidence" value="ECO:0007669"/>
    <property type="project" value="InterPro"/>
</dbReference>
<keyword evidence="13" id="KW-0809">Transit peptide</keyword>
<dbReference type="PANTHER" id="PTHR11055:SF1">
    <property type="entry name" value="PAPS SYNTHETASE, ISOFORM D"/>
    <property type="match status" value="1"/>
</dbReference>
<reference evidence="19" key="1">
    <citation type="submission" date="2020-05" db="UniProtKB">
        <authorList>
            <consortium name="EnsemblMetazoa"/>
        </authorList>
    </citation>
    <scope>IDENTIFICATION</scope>
    <source>
        <strain evidence="19">USDA</strain>
    </source>
</reference>
<evidence type="ECO:0000256" key="6">
    <source>
        <dbReference type="ARBA" id="ARBA00022528"/>
    </source>
</evidence>
<dbReference type="NCBIfam" id="TIGR00339">
    <property type="entry name" value="sopT"/>
    <property type="match status" value="1"/>
</dbReference>
<keyword evidence="8" id="KW-0808">Transferase</keyword>
<evidence type="ECO:0000256" key="12">
    <source>
        <dbReference type="ARBA" id="ARBA00022840"/>
    </source>
</evidence>
<dbReference type="HAMAP" id="MF_00065">
    <property type="entry name" value="Adenylyl_sulf_kinase"/>
    <property type="match status" value="1"/>
</dbReference>
<keyword evidence="9" id="KW-0548">Nucleotidyltransferase</keyword>
<comment type="catalytic activity">
    <reaction evidence="15">
        <text>sulfate + ATP + H(+) = adenosine 5'-phosphosulfate + diphosphate</text>
        <dbReference type="Rhea" id="RHEA:18133"/>
        <dbReference type="ChEBI" id="CHEBI:15378"/>
        <dbReference type="ChEBI" id="CHEBI:16189"/>
        <dbReference type="ChEBI" id="CHEBI:30616"/>
        <dbReference type="ChEBI" id="CHEBI:33019"/>
        <dbReference type="ChEBI" id="CHEBI:58243"/>
        <dbReference type="EC" id="2.7.7.4"/>
    </reaction>
</comment>
<comment type="similarity">
    <text evidence="4">In the N-terminal section; belongs to the APS kinase family.</text>
</comment>
<feature type="domain" description="APS kinase" evidence="16">
    <location>
        <begin position="69"/>
        <end position="220"/>
    </location>
</feature>
<evidence type="ECO:0000256" key="5">
    <source>
        <dbReference type="ARBA" id="ARBA00009290"/>
    </source>
</evidence>
<proteinExistence type="inferred from homology"/>
<protein>
    <submittedName>
        <fullName evidence="19">Uncharacterized protein</fullName>
    </submittedName>
</protein>
<dbReference type="Gene3D" id="3.40.50.620">
    <property type="entry name" value="HUPs"/>
    <property type="match status" value="1"/>
</dbReference>
<dbReference type="SUPFAM" id="SSF52374">
    <property type="entry name" value="Nucleotidylyl transferase"/>
    <property type="match status" value="1"/>
</dbReference>
<evidence type="ECO:0000256" key="15">
    <source>
        <dbReference type="ARBA" id="ARBA00049370"/>
    </source>
</evidence>
<dbReference type="Pfam" id="PF01747">
    <property type="entry name" value="ATP-sulfurylase"/>
    <property type="match status" value="1"/>
</dbReference>
<evidence type="ECO:0000256" key="14">
    <source>
        <dbReference type="ARBA" id="ARBA00037980"/>
    </source>
</evidence>
<dbReference type="Pfam" id="PF01583">
    <property type="entry name" value="APS_kinase"/>
    <property type="match status" value="1"/>
</dbReference>
<dbReference type="UniPathway" id="UPA00097"/>
<dbReference type="InterPro" id="IPR024951">
    <property type="entry name" value="Sulfurylase_cat_dom"/>
</dbReference>